<dbReference type="PANTHER" id="PTHR37994">
    <property type="entry name" value="ARAE_2_N DOMAIN-CONTAINING PROTEIN-RELATED"/>
    <property type="match status" value="1"/>
</dbReference>
<organism evidence="5 6">
    <name type="scientific">Rhodofomes roseus</name>
    <dbReference type="NCBI Taxonomy" id="34475"/>
    <lineage>
        <taxon>Eukaryota</taxon>
        <taxon>Fungi</taxon>
        <taxon>Dikarya</taxon>
        <taxon>Basidiomycota</taxon>
        <taxon>Agaricomycotina</taxon>
        <taxon>Agaricomycetes</taxon>
        <taxon>Polyporales</taxon>
        <taxon>Rhodofomes</taxon>
    </lineage>
</organism>
<feature type="compositionally biased region" description="Basic and acidic residues" evidence="1">
    <location>
        <begin position="45"/>
        <end position="57"/>
    </location>
</feature>
<dbReference type="Pfam" id="PF10334">
    <property type="entry name" value="BRE4"/>
    <property type="match status" value="1"/>
</dbReference>
<feature type="compositionally biased region" description="Pro residues" evidence="1">
    <location>
        <begin position="460"/>
        <end position="469"/>
    </location>
</feature>
<evidence type="ECO:0000313" key="6">
    <source>
        <dbReference type="Proteomes" id="UP000814176"/>
    </source>
</evidence>
<accession>A0ABQ8JXQ4</accession>
<dbReference type="InterPro" id="IPR018823">
    <property type="entry name" value="ArAE_2_N"/>
</dbReference>
<feature type="transmembrane region" description="Helical" evidence="2">
    <location>
        <begin position="882"/>
        <end position="901"/>
    </location>
</feature>
<dbReference type="RefSeq" id="XP_047772464.1">
    <property type="nucleotide sequence ID" value="XM_047918644.1"/>
</dbReference>
<name>A0ABQ8JXQ4_9APHY</name>
<dbReference type="PANTHER" id="PTHR37994:SF1">
    <property type="entry name" value="ER TRANSPORTER 6TM N-TERMINAL DOMAIN-CONTAINING PROTEIN"/>
    <property type="match status" value="1"/>
</dbReference>
<feature type="transmembrane region" description="Helical" evidence="2">
    <location>
        <begin position="856"/>
        <end position="876"/>
    </location>
</feature>
<evidence type="ECO:0000313" key="5">
    <source>
        <dbReference type="EMBL" id="KAH9828823.1"/>
    </source>
</evidence>
<dbReference type="GeneID" id="71999376"/>
<feature type="domain" description="Putative ER transporter 6TM N-terminal" evidence="4">
    <location>
        <begin position="109"/>
        <end position="406"/>
    </location>
</feature>
<feature type="transmembrane region" description="Helical" evidence="2">
    <location>
        <begin position="913"/>
        <end position="939"/>
    </location>
</feature>
<protein>
    <recommendedName>
        <fullName evidence="7">ER transporter 6TM N-terminal domain-containing protein</fullName>
    </recommendedName>
</protein>
<keyword evidence="2" id="KW-1133">Transmembrane helix</keyword>
<dbReference type="Pfam" id="PF10337">
    <property type="entry name" value="ArAE_2_N"/>
    <property type="match status" value="1"/>
</dbReference>
<feature type="region of interest" description="Disordered" evidence="1">
    <location>
        <begin position="741"/>
        <end position="774"/>
    </location>
</feature>
<feature type="transmembrane region" description="Helical" evidence="2">
    <location>
        <begin position="246"/>
        <end position="271"/>
    </location>
</feature>
<reference evidence="5 6" key="1">
    <citation type="journal article" date="2021" name="Environ. Microbiol.">
        <title>Gene family expansions and transcriptome signatures uncover fungal adaptations to wood decay.</title>
        <authorList>
            <person name="Hage H."/>
            <person name="Miyauchi S."/>
            <person name="Viragh M."/>
            <person name="Drula E."/>
            <person name="Min B."/>
            <person name="Chaduli D."/>
            <person name="Navarro D."/>
            <person name="Favel A."/>
            <person name="Norest M."/>
            <person name="Lesage-Meessen L."/>
            <person name="Balint B."/>
            <person name="Merenyi Z."/>
            <person name="de Eugenio L."/>
            <person name="Morin E."/>
            <person name="Martinez A.T."/>
            <person name="Baldrian P."/>
            <person name="Stursova M."/>
            <person name="Martinez M.J."/>
            <person name="Novotny C."/>
            <person name="Magnuson J.K."/>
            <person name="Spatafora J.W."/>
            <person name="Maurice S."/>
            <person name="Pangilinan J."/>
            <person name="Andreopoulos W."/>
            <person name="LaButti K."/>
            <person name="Hundley H."/>
            <person name="Na H."/>
            <person name="Kuo A."/>
            <person name="Barry K."/>
            <person name="Lipzen A."/>
            <person name="Henrissat B."/>
            <person name="Riley R."/>
            <person name="Ahrendt S."/>
            <person name="Nagy L.G."/>
            <person name="Grigoriev I.V."/>
            <person name="Martin F."/>
            <person name="Rosso M.N."/>
        </authorList>
    </citation>
    <scope>NUCLEOTIDE SEQUENCE [LARGE SCALE GENOMIC DNA]</scope>
    <source>
        <strain evidence="5 6">CIRM-BRFM 1785</strain>
    </source>
</reference>
<keyword evidence="2" id="KW-0472">Membrane</keyword>
<comment type="caution">
    <text evidence="5">The sequence shown here is derived from an EMBL/GenBank/DDBJ whole genome shotgun (WGS) entry which is preliminary data.</text>
</comment>
<gene>
    <name evidence="5" type="ORF">C8Q71DRAFT_453160</name>
</gene>
<keyword evidence="6" id="KW-1185">Reference proteome</keyword>
<feature type="region of interest" description="Disordered" evidence="1">
    <location>
        <begin position="429"/>
        <end position="481"/>
    </location>
</feature>
<evidence type="ECO:0008006" key="7">
    <source>
        <dbReference type="Google" id="ProtNLM"/>
    </source>
</evidence>
<sequence length="1214" mass="135585">MPPPSLPLHSQYPDVLDISWRANLRYDPRLGDDDDDEPPYGSYHGPRDAPPLRHVRIETPSWGPGGSQGRSSPSDTEQRPERHEKRSCRQFMTNLRQTAVKYFPLDLAWIPANWSWSKIKPVIRCSVMVFVSLVFMVLSPVEDVTGQATFLLLVSALFDPPADPFISVLERELIFALFVTIGWAWSAFGIFFAHLARHHTDYNVTLAEVLSGQYIEAGPTVICAVWVFLGVAFFLFIKAKKGPGPYAFPSVFGAITIDISFVTAVLFPYPYYTIGKVIVLPLVLHAGLCILASATIFPSTITAQYTSALARSLEPLEAAIREHRSIFKLSPSGSDFSATAKKISGLVTKAEGGLGPAAAALRLVKNDIVFGRFAPSDVGRMQEFGRRLIVRANGLGIFFTLIEPTRERFPVTPLPSKPSTPVMTPVMSRRQSFSHPGTPTIGPHSPDPRSDPDSVAWGRSPPPSRPETPSPAAGDTNERGRLRHRVGRSHNNASGSMSSLRLTISRHLHLRLRKPEHEEDSQNQRLHFSLLHLAHSLSVPHPTAMPANESAVAVFESQRYLALEATRLSHPDSPEATETFVVLLGESCEHLLDACADAVREARGWVAGVRSGWLESRKTAEQRRAERLGRMADVRYKVDSALGMFRKEYRHKVLDPYRSAFDLGHVGSPNPTAEPPPHRYLFHCYVYQYHLIQFASVVIEMIDAIMSLEENKKKPRLWGPFMPANLKKVFLNWGGTQYDTTTEMEGNDDEDPDAIPGMQTDWDEDLGQPSRRDPDALPPSTLFEHVMSWFHTILMGLTGGNMLFALKAGALTVLLCIPNFLKHTAHFAYEERFVWGIFMGQLTLARFRGDTTFALVARLLCTLFGGVTGMVIWYIAAQKGIGNAYGYTAAVAFCAPFFYYGRLYWPGPPMSNIIFFVTASLVLGFSWQNSHFAAIFHFYGWALAWRRFVLVTAGVTAAFIFSLLPPSTTLRKYQRTMLSTTTAELGSVYCSIVSFANTRGRHGVNRGEIVQALIAIRMKLRRSVMLKTNIIYEFSLRGKWPADRYQRILELQMQIAFLLSHLMSVVEHLDPAWSRAFLRRTRLLDADFQGDVLAVISMISTALRTGTPLPQVTPCPLIDRFMVYTHGLNVIRQEEDDDYGLPRTMTIDTLENEQYLSFAVGVTTAFGIILRLDKLMVAAKELVGEQYHIHGIGIPAEARAFMGNPSTEKVGHDS</sequence>
<dbReference type="EMBL" id="JADCUA010000046">
    <property type="protein sequence ID" value="KAH9828823.1"/>
    <property type="molecule type" value="Genomic_DNA"/>
</dbReference>
<feature type="transmembrane region" description="Helical" evidence="2">
    <location>
        <begin position="174"/>
        <end position="197"/>
    </location>
</feature>
<feature type="domain" description="DUF2421" evidence="3">
    <location>
        <begin position="967"/>
        <end position="1187"/>
    </location>
</feature>
<feature type="region of interest" description="Disordered" evidence="1">
    <location>
        <begin position="26"/>
        <end position="88"/>
    </location>
</feature>
<dbReference type="InterPro" id="IPR018820">
    <property type="entry name" value="BRE4-related_DUF2421"/>
</dbReference>
<proteinExistence type="predicted"/>
<evidence type="ECO:0000256" key="2">
    <source>
        <dbReference type="SAM" id="Phobius"/>
    </source>
</evidence>
<keyword evidence="2" id="KW-0812">Transmembrane</keyword>
<feature type="transmembrane region" description="Helical" evidence="2">
    <location>
        <begin position="945"/>
        <end position="964"/>
    </location>
</feature>
<evidence type="ECO:0000259" key="4">
    <source>
        <dbReference type="Pfam" id="PF10337"/>
    </source>
</evidence>
<feature type="transmembrane region" description="Helical" evidence="2">
    <location>
        <begin position="277"/>
        <end position="297"/>
    </location>
</feature>
<dbReference type="Proteomes" id="UP000814176">
    <property type="component" value="Unassembled WGS sequence"/>
</dbReference>
<feature type="transmembrane region" description="Helical" evidence="2">
    <location>
        <begin position="217"/>
        <end position="237"/>
    </location>
</feature>
<evidence type="ECO:0000259" key="3">
    <source>
        <dbReference type="Pfam" id="PF10334"/>
    </source>
</evidence>
<evidence type="ECO:0000256" key="1">
    <source>
        <dbReference type="SAM" id="MobiDB-lite"/>
    </source>
</evidence>